<dbReference type="Proteomes" id="UP000294927">
    <property type="component" value="Unassembled WGS sequence"/>
</dbReference>
<gene>
    <name evidence="4" type="ORF">CLV71_110155</name>
</gene>
<dbReference type="InterPro" id="IPR043725">
    <property type="entry name" value="DUF5667"/>
</dbReference>
<dbReference type="EMBL" id="SOCP01000010">
    <property type="protein sequence ID" value="TDV46972.1"/>
    <property type="molecule type" value="Genomic_DNA"/>
</dbReference>
<protein>
    <recommendedName>
        <fullName evidence="3">DUF5667 domain-containing protein</fullName>
    </recommendedName>
</protein>
<feature type="region of interest" description="Disordered" evidence="1">
    <location>
        <begin position="1"/>
        <end position="74"/>
    </location>
</feature>
<evidence type="ECO:0000313" key="5">
    <source>
        <dbReference type="Proteomes" id="UP000294927"/>
    </source>
</evidence>
<keyword evidence="2" id="KW-0472">Membrane</keyword>
<feature type="region of interest" description="Disordered" evidence="1">
    <location>
        <begin position="243"/>
        <end position="362"/>
    </location>
</feature>
<feature type="compositionally biased region" description="Low complexity" evidence="1">
    <location>
        <begin position="328"/>
        <end position="340"/>
    </location>
</feature>
<feature type="transmembrane region" description="Helical" evidence="2">
    <location>
        <begin position="80"/>
        <end position="103"/>
    </location>
</feature>
<name>A0A4R7VCY3_9PSEU</name>
<dbReference type="AlphaFoldDB" id="A0A4R7VCY3"/>
<keyword evidence="5" id="KW-1185">Reference proteome</keyword>
<feature type="compositionally biased region" description="Pro residues" evidence="1">
    <location>
        <begin position="341"/>
        <end position="362"/>
    </location>
</feature>
<evidence type="ECO:0000313" key="4">
    <source>
        <dbReference type="EMBL" id="TDV46972.1"/>
    </source>
</evidence>
<evidence type="ECO:0000256" key="1">
    <source>
        <dbReference type="SAM" id="MobiDB-lite"/>
    </source>
</evidence>
<keyword evidence="2" id="KW-1133">Transmembrane helix</keyword>
<reference evidence="4 5" key="1">
    <citation type="submission" date="2019-03" db="EMBL/GenBank/DDBJ databases">
        <title>Genomic Encyclopedia of Archaeal and Bacterial Type Strains, Phase II (KMG-II): from individual species to whole genera.</title>
        <authorList>
            <person name="Goeker M."/>
        </authorList>
    </citation>
    <scope>NUCLEOTIDE SEQUENCE [LARGE SCALE GENOMIC DNA]</scope>
    <source>
        <strain evidence="4 5">DSM 45499</strain>
    </source>
</reference>
<accession>A0A4R7VCY3</accession>
<evidence type="ECO:0000256" key="2">
    <source>
        <dbReference type="SAM" id="Phobius"/>
    </source>
</evidence>
<comment type="caution">
    <text evidence="4">The sequence shown here is derived from an EMBL/GenBank/DDBJ whole genome shotgun (WGS) entry which is preliminary data.</text>
</comment>
<feature type="compositionally biased region" description="Low complexity" evidence="1">
    <location>
        <begin position="22"/>
        <end position="31"/>
    </location>
</feature>
<keyword evidence="2" id="KW-0812">Transmembrane</keyword>
<proteinExistence type="predicted"/>
<dbReference type="Pfam" id="PF18915">
    <property type="entry name" value="DUF5667"/>
    <property type="match status" value="1"/>
</dbReference>
<feature type="domain" description="DUF5667" evidence="3">
    <location>
        <begin position="107"/>
        <end position="157"/>
    </location>
</feature>
<evidence type="ECO:0000259" key="3">
    <source>
        <dbReference type="Pfam" id="PF18915"/>
    </source>
</evidence>
<feature type="compositionally biased region" description="Pro residues" evidence="1">
    <location>
        <begin position="302"/>
        <end position="317"/>
    </location>
</feature>
<sequence length="362" mass="37595">MRDRILLALDGEADEPDAVALTEPAAGPPGETEAEAEPAVRTEPAPRTRPSRPANREQAGATRPGERRGRRKGALAGARGRLAVASVALLALVGSLTGMSVLLSRDALPGDALYGVKRTAEAASLGLTFGEEPKALKHLEFAAARITEIETLARRYPDPADAPVGGYLTALTDFDNDAITGTRQLIVLATSTDGRLLDSLRDWSTQQAARLRGVATHLPEDVRNRSTATRALLDRITARAQALRPRMECVQVTSGSSDDIGPLPATSACREDPAAATGLPSVPVTPDNSVPPTSGAAETPSAPLPPAQPTPDVPLVPVPGATVSVPGPTERPTTPDTSTPPSTPPLIELPPLLPGLPPLRIG</sequence>
<dbReference type="RefSeq" id="WP_133905483.1">
    <property type="nucleotide sequence ID" value="NZ_SOCP01000010.1"/>
</dbReference>
<dbReference type="OrthoDB" id="3402808at2"/>
<organism evidence="4 5">
    <name type="scientific">Actinophytocola oryzae</name>
    <dbReference type="NCBI Taxonomy" id="502181"/>
    <lineage>
        <taxon>Bacteria</taxon>
        <taxon>Bacillati</taxon>
        <taxon>Actinomycetota</taxon>
        <taxon>Actinomycetes</taxon>
        <taxon>Pseudonocardiales</taxon>
        <taxon>Pseudonocardiaceae</taxon>
    </lineage>
</organism>